<keyword evidence="2" id="KW-0472">Membrane</keyword>
<feature type="transmembrane region" description="Helical" evidence="2">
    <location>
        <begin position="99"/>
        <end position="123"/>
    </location>
</feature>
<keyword evidence="5" id="KW-1185">Reference proteome</keyword>
<evidence type="ECO:0000313" key="5">
    <source>
        <dbReference type="Proteomes" id="UP001229421"/>
    </source>
</evidence>
<sequence>MFSVKLLFFLLLTIICHGVCNITDPHQQQQLYIGVVDGKVRIERVVYERGSDGENSTMILAEKRTRRKDVTNGFEYYNGGWNISDHHYIYSALYTGAPLFGIAAIWFVGFGSSLLSICCYYCCRKRTPPHGYSRATYALSLGFLSLFTTAAIVGCVILYTGQEMFHNSTRYTLDFVVTQSKYTVYNLNNVSDILATSKGIGVDQISLPPDIKKNIDRVDEMVSKAARSLDYETKKNEKDTTDVLNSVRLTLIVVAAVMLLVALLGFLLAIFGLEELVYILVVLGWILVTATLILCGVFLTLHNVMGDTCVAMDEWVQNPTAHTALDDILPCIDNATAQETLFQSKDVTFQLVDMVNKIIQNVANTNQPQFPGFVNYNQSGPLIPVLCNRLNADKTDRKCQAGELDVSDPAQVWKAYVCEVSAEDTCTSVGRLTPKMYDQMSAAANVSSGLSHYGPFLVGLMECSFDRDTFITIHNDHCPELTKYIKWVYIGLTMVSSTVMLSLVLWVLYAREKRRRKYTKLAGAATEQSSLVTSSSGTTGRSGGCDISSTSNEEVSL</sequence>
<keyword evidence="2" id="KW-1133">Transmembrane helix</keyword>
<reference evidence="4" key="1">
    <citation type="journal article" date="2023" name="bioRxiv">
        <title>Improved chromosome-level genome assembly for marigold (Tagetes erecta).</title>
        <authorList>
            <person name="Jiang F."/>
            <person name="Yuan L."/>
            <person name="Wang S."/>
            <person name="Wang H."/>
            <person name="Xu D."/>
            <person name="Wang A."/>
            <person name="Fan W."/>
        </authorList>
    </citation>
    <scope>NUCLEOTIDE SEQUENCE</scope>
    <source>
        <strain evidence="4">WSJ</strain>
        <tissue evidence="4">Leaf</tissue>
    </source>
</reference>
<name>A0AAD8NFL1_TARER</name>
<feature type="transmembrane region" description="Helical" evidence="2">
    <location>
        <begin position="249"/>
        <end position="270"/>
    </location>
</feature>
<keyword evidence="3" id="KW-0732">Signal</keyword>
<dbReference type="GO" id="GO:0009506">
    <property type="term" value="C:plasmodesma"/>
    <property type="evidence" value="ECO:0007669"/>
    <property type="project" value="TreeGrafter"/>
</dbReference>
<feature type="signal peptide" evidence="3">
    <location>
        <begin position="1"/>
        <end position="18"/>
    </location>
</feature>
<protein>
    <submittedName>
        <fullName evidence="4">Uncharacterized protein</fullName>
    </submittedName>
</protein>
<dbReference type="EMBL" id="JAUHHV010000011">
    <property type="protein sequence ID" value="KAK1407102.1"/>
    <property type="molecule type" value="Genomic_DNA"/>
</dbReference>
<dbReference type="PANTHER" id="PTHR31414">
    <property type="entry name" value="TRANSMEMBRANE PROTEIN DDB_G0292058"/>
    <property type="match status" value="1"/>
</dbReference>
<keyword evidence="2" id="KW-0812">Transmembrane</keyword>
<feature type="transmembrane region" description="Helical" evidence="2">
    <location>
        <begin position="277"/>
        <end position="301"/>
    </location>
</feature>
<dbReference type="AlphaFoldDB" id="A0AAD8NFL1"/>
<dbReference type="Proteomes" id="UP001229421">
    <property type="component" value="Unassembled WGS sequence"/>
</dbReference>
<evidence type="ECO:0000256" key="2">
    <source>
        <dbReference type="SAM" id="Phobius"/>
    </source>
</evidence>
<gene>
    <name evidence="4" type="ORF">QVD17_38713</name>
</gene>
<evidence type="ECO:0000256" key="1">
    <source>
        <dbReference type="SAM" id="MobiDB-lite"/>
    </source>
</evidence>
<evidence type="ECO:0000256" key="3">
    <source>
        <dbReference type="SAM" id="SignalP"/>
    </source>
</evidence>
<accession>A0AAD8NFL1</accession>
<comment type="caution">
    <text evidence="4">The sequence shown here is derived from an EMBL/GenBank/DDBJ whole genome shotgun (WGS) entry which is preliminary data.</text>
</comment>
<dbReference type="GO" id="GO:0005886">
    <property type="term" value="C:plasma membrane"/>
    <property type="evidence" value="ECO:0007669"/>
    <property type="project" value="TreeGrafter"/>
</dbReference>
<dbReference type="InterPro" id="IPR040283">
    <property type="entry name" value="DDB_G0292058-like"/>
</dbReference>
<feature type="transmembrane region" description="Helical" evidence="2">
    <location>
        <begin position="487"/>
        <end position="510"/>
    </location>
</feature>
<feature type="compositionally biased region" description="Polar residues" evidence="1">
    <location>
        <begin position="547"/>
        <end position="557"/>
    </location>
</feature>
<feature type="chain" id="PRO_5042232060" evidence="3">
    <location>
        <begin position="19"/>
        <end position="557"/>
    </location>
</feature>
<feature type="region of interest" description="Disordered" evidence="1">
    <location>
        <begin position="526"/>
        <end position="557"/>
    </location>
</feature>
<organism evidence="4 5">
    <name type="scientific">Tagetes erecta</name>
    <name type="common">African marigold</name>
    <dbReference type="NCBI Taxonomy" id="13708"/>
    <lineage>
        <taxon>Eukaryota</taxon>
        <taxon>Viridiplantae</taxon>
        <taxon>Streptophyta</taxon>
        <taxon>Embryophyta</taxon>
        <taxon>Tracheophyta</taxon>
        <taxon>Spermatophyta</taxon>
        <taxon>Magnoliopsida</taxon>
        <taxon>eudicotyledons</taxon>
        <taxon>Gunneridae</taxon>
        <taxon>Pentapetalae</taxon>
        <taxon>asterids</taxon>
        <taxon>campanulids</taxon>
        <taxon>Asterales</taxon>
        <taxon>Asteraceae</taxon>
        <taxon>Asteroideae</taxon>
        <taxon>Heliantheae alliance</taxon>
        <taxon>Tageteae</taxon>
        <taxon>Tagetes</taxon>
    </lineage>
</organism>
<evidence type="ECO:0000313" key="4">
    <source>
        <dbReference type="EMBL" id="KAK1407102.1"/>
    </source>
</evidence>
<proteinExistence type="predicted"/>
<feature type="compositionally biased region" description="Low complexity" evidence="1">
    <location>
        <begin position="526"/>
        <end position="539"/>
    </location>
</feature>
<dbReference type="PANTHER" id="PTHR31414:SF32">
    <property type="entry name" value="TRANSMEMBRANE PROTEIN"/>
    <property type="match status" value="1"/>
</dbReference>
<feature type="transmembrane region" description="Helical" evidence="2">
    <location>
        <begin position="135"/>
        <end position="159"/>
    </location>
</feature>